<evidence type="ECO:0000256" key="4">
    <source>
        <dbReference type="ARBA" id="ARBA00005259"/>
    </source>
</evidence>
<dbReference type="GO" id="GO:0009231">
    <property type="term" value="P:riboflavin biosynthetic process"/>
    <property type="evidence" value="ECO:0007669"/>
    <property type="project" value="UniProtKB-UniPathway"/>
</dbReference>
<gene>
    <name evidence="20" type="primary">ribD</name>
    <name evidence="20" type="ordered locus">CPF_0546</name>
</gene>
<evidence type="ECO:0000256" key="6">
    <source>
        <dbReference type="ARBA" id="ARBA00022619"/>
    </source>
</evidence>
<dbReference type="KEGG" id="cpf:CPF_0546"/>
<evidence type="ECO:0000256" key="10">
    <source>
        <dbReference type="ARBA" id="ARBA00022857"/>
    </source>
</evidence>
<dbReference type="InterPro" id="IPR050765">
    <property type="entry name" value="Riboflavin_Biosynth_HTPR"/>
</dbReference>
<dbReference type="UniPathway" id="UPA00275">
    <property type="reaction ID" value="UER00401"/>
</dbReference>
<feature type="active site" description="Proton donor" evidence="16">
    <location>
        <position position="57"/>
    </location>
</feature>
<feature type="binding site" evidence="17">
    <location>
        <position position="159"/>
    </location>
    <ligand>
        <name>NADP(+)</name>
        <dbReference type="ChEBI" id="CHEBI:58349"/>
    </ligand>
</feature>
<evidence type="ECO:0000256" key="7">
    <source>
        <dbReference type="ARBA" id="ARBA00022723"/>
    </source>
</evidence>
<comment type="catalytic activity">
    <reaction evidence="14 15">
        <text>2,5-diamino-6-hydroxy-4-(5-phosphoribosylamino)-pyrimidine + H2O + H(+) = 5-amino-6-(5-phospho-D-ribosylamino)uracil + NH4(+)</text>
        <dbReference type="Rhea" id="RHEA:21868"/>
        <dbReference type="ChEBI" id="CHEBI:15377"/>
        <dbReference type="ChEBI" id="CHEBI:15378"/>
        <dbReference type="ChEBI" id="CHEBI:28938"/>
        <dbReference type="ChEBI" id="CHEBI:58453"/>
        <dbReference type="ChEBI" id="CHEBI:58614"/>
        <dbReference type="EC" id="3.5.4.26"/>
    </reaction>
</comment>
<dbReference type="PIRSF" id="PIRSF006769">
    <property type="entry name" value="RibD"/>
    <property type="match status" value="1"/>
</dbReference>
<keyword evidence="9 15" id="KW-0862">Zinc</keyword>
<feature type="binding site" evidence="18">
    <location>
        <position position="80"/>
    </location>
    <ligand>
        <name>Zn(2+)</name>
        <dbReference type="ChEBI" id="CHEBI:29105"/>
        <note>catalytic</note>
    </ligand>
</feature>
<evidence type="ECO:0000256" key="17">
    <source>
        <dbReference type="PIRSR" id="PIRSR006769-2"/>
    </source>
</evidence>
<evidence type="ECO:0000256" key="12">
    <source>
        <dbReference type="ARBA" id="ARBA00023268"/>
    </source>
</evidence>
<keyword evidence="6 15" id="KW-0686">Riboflavin biosynthesis</keyword>
<reference evidence="20 21" key="1">
    <citation type="journal article" date="2006" name="Genome Res.">
        <title>Skewed genomic variability in strains of the toxigenic bacterial pathogen, Clostridium perfringens.</title>
        <authorList>
            <person name="Myers G.S."/>
            <person name="Rasko D.A."/>
            <person name="Cheung J.K."/>
            <person name="Ravel J."/>
            <person name="Seshadri R."/>
            <person name="Deboy R.T."/>
            <person name="Ren Q."/>
            <person name="Varga J."/>
            <person name="Awad M.M."/>
            <person name="Brinkac L.M."/>
            <person name="Daugherty S.C."/>
            <person name="Haft D.H."/>
            <person name="Dodson R.J."/>
            <person name="Madupu R."/>
            <person name="Nelson W.C."/>
            <person name="Rosovitz M.J."/>
            <person name="Sullivan S.A."/>
            <person name="Khouri H."/>
            <person name="Dimitrov G.I."/>
            <person name="Watkins K.L."/>
            <person name="Mulligan S."/>
            <person name="Benton J."/>
            <person name="Radune D."/>
            <person name="Fisher D.J."/>
            <person name="Atkins H.S."/>
            <person name="Hiscox T."/>
            <person name="Jost B.H."/>
            <person name="Billington S.J."/>
            <person name="Songer J.G."/>
            <person name="McClane B.A."/>
            <person name="Titball R.W."/>
            <person name="Rood J.I."/>
            <person name="Melville S.B."/>
            <person name="Paulsen I.T."/>
        </authorList>
    </citation>
    <scope>NUCLEOTIDE SEQUENCE [LARGE SCALE GENOMIC DNA]</scope>
    <source>
        <strain evidence="21">ATCC 13124 / DSM 756 / JCM 1290 / NCIMB 6125 / NCTC 8237 / S 107 / Type A</strain>
    </source>
</reference>
<feature type="domain" description="CMP/dCMP-type deaminase" evidence="19">
    <location>
        <begin position="6"/>
        <end position="127"/>
    </location>
</feature>
<evidence type="ECO:0000256" key="13">
    <source>
        <dbReference type="ARBA" id="ARBA00049861"/>
    </source>
</evidence>
<dbReference type="GO" id="GO:0008270">
    <property type="term" value="F:zinc ion binding"/>
    <property type="evidence" value="ECO:0007669"/>
    <property type="project" value="InterPro"/>
</dbReference>
<evidence type="ECO:0000256" key="1">
    <source>
        <dbReference type="ARBA" id="ARBA00002151"/>
    </source>
</evidence>
<feature type="binding site" evidence="17">
    <location>
        <position position="173"/>
    </location>
    <ligand>
        <name>substrate</name>
    </ligand>
</feature>
<comment type="pathway">
    <text evidence="3 15">Cofactor biosynthesis; riboflavin biosynthesis; 5-amino-6-(D-ribitylamino)uracil from GTP: step 3/4.</text>
</comment>
<dbReference type="STRING" id="195103.CPF_0546"/>
<dbReference type="InterPro" id="IPR004794">
    <property type="entry name" value="Eubact_RibD"/>
</dbReference>
<evidence type="ECO:0000256" key="15">
    <source>
        <dbReference type="PIRNR" id="PIRNR006769"/>
    </source>
</evidence>
<keyword evidence="21" id="KW-1185">Reference proteome</keyword>
<feature type="binding site" evidence="17">
    <location>
        <position position="189"/>
    </location>
    <ligand>
        <name>substrate</name>
    </ligand>
</feature>
<dbReference type="InterPro" id="IPR024072">
    <property type="entry name" value="DHFR-like_dom_sf"/>
</dbReference>
<dbReference type="PROSITE" id="PS51747">
    <property type="entry name" value="CYT_DCMP_DEAMINASES_2"/>
    <property type="match status" value="1"/>
</dbReference>
<dbReference type="HOGENOM" id="CLU_036590_1_1_9"/>
<dbReference type="FunFam" id="3.40.140.10:FF:000025">
    <property type="entry name" value="Riboflavin biosynthesis protein RibD"/>
    <property type="match status" value="1"/>
</dbReference>
<feature type="binding site" evidence="17">
    <location>
        <position position="201"/>
    </location>
    <ligand>
        <name>NADP(+)</name>
        <dbReference type="ChEBI" id="CHEBI:58349"/>
    </ligand>
</feature>
<dbReference type="SUPFAM" id="SSF53597">
    <property type="entry name" value="Dihydrofolate reductase-like"/>
    <property type="match status" value="1"/>
</dbReference>
<dbReference type="PROSITE" id="PS00903">
    <property type="entry name" value="CYT_DCMP_DEAMINASES_1"/>
    <property type="match status" value="1"/>
</dbReference>
<evidence type="ECO:0000256" key="8">
    <source>
        <dbReference type="ARBA" id="ARBA00022801"/>
    </source>
</evidence>
<dbReference type="AlphaFoldDB" id="A0A0H2YS59"/>
<evidence type="ECO:0000256" key="18">
    <source>
        <dbReference type="PIRSR" id="PIRSR006769-3"/>
    </source>
</evidence>
<comment type="cofactor">
    <cofactor evidence="15 18">
        <name>Zn(2+)</name>
        <dbReference type="ChEBI" id="CHEBI:29105"/>
    </cofactor>
    <text evidence="15 18">Binds 1 zinc ion.</text>
</comment>
<keyword evidence="10 15" id="KW-0521">NADP</keyword>
<dbReference type="PaxDb" id="195103-CPF_0546"/>
<protein>
    <recommendedName>
        <fullName evidence="15">Riboflavin biosynthesis protein RibD</fullName>
    </recommendedName>
    <domain>
        <recommendedName>
            <fullName evidence="15">Diaminohydroxyphosphoribosylaminopyrimidine deaminase</fullName>
            <shortName evidence="15">DRAP deaminase</shortName>
            <ecNumber evidence="15">3.5.4.26</ecNumber>
        </recommendedName>
        <alternativeName>
            <fullName evidence="15">Riboflavin-specific deaminase</fullName>
        </alternativeName>
    </domain>
    <domain>
        <recommendedName>
            <fullName evidence="15">5-amino-6-(5-phosphoribosylamino)uracil reductase</fullName>
            <ecNumber evidence="15">1.1.1.193</ecNumber>
        </recommendedName>
        <alternativeName>
            <fullName evidence="15">HTP reductase</fullName>
        </alternativeName>
    </domain>
</protein>
<dbReference type="Gene3D" id="3.40.430.10">
    <property type="entry name" value="Dihydrofolate Reductase, subunit A"/>
    <property type="match status" value="1"/>
</dbReference>
<evidence type="ECO:0000256" key="14">
    <source>
        <dbReference type="ARBA" id="ARBA00049886"/>
    </source>
</evidence>
<dbReference type="EMBL" id="CP000246">
    <property type="protein sequence ID" value="ABG83871.2"/>
    <property type="molecule type" value="Genomic_DNA"/>
</dbReference>
<evidence type="ECO:0000256" key="9">
    <source>
        <dbReference type="ARBA" id="ARBA00022833"/>
    </source>
</evidence>
<dbReference type="InterPro" id="IPR011549">
    <property type="entry name" value="RibD_C"/>
</dbReference>
<organism evidence="20 21">
    <name type="scientific">Clostridium perfringens (strain ATCC 13124 / DSM 756 / JCM 1290 / NCIMB 6125 / NCTC 8237 / Type A)</name>
    <dbReference type="NCBI Taxonomy" id="195103"/>
    <lineage>
        <taxon>Bacteria</taxon>
        <taxon>Bacillati</taxon>
        <taxon>Bacillota</taxon>
        <taxon>Clostridia</taxon>
        <taxon>Eubacteriales</taxon>
        <taxon>Clostridiaceae</taxon>
        <taxon>Clostridium</taxon>
    </lineage>
</organism>
<dbReference type="GO" id="GO:0050661">
    <property type="term" value="F:NADP binding"/>
    <property type="evidence" value="ECO:0007669"/>
    <property type="project" value="InterPro"/>
</dbReference>
<dbReference type="InterPro" id="IPR016193">
    <property type="entry name" value="Cytidine_deaminase-like"/>
</dbReference>
<feature type="binding site" evidence="17">
    <location>
        <position position="302"/>
    </location>
    <ligand>
        <name>substrate</name>
    </ligand>
</feature>
<evidence type="ECO:0000259" key="19">
    <source>
        <dbReference type="PROSITE" id="PS51747"/>
    </source>
</evidence>
<dbReference type="EC" id="1.1.1.193" evidence="15"/>
<name>A0A0H2YS59_CLOP1</name>
<evidence type="ECO:0000256" key="16">
    <source>
        <dbReference type="PIRSR" id="PIRSR006769-1"/>
    </source>
</evidence>
<evidence type="ECO:0000256" key="11">
    <source>
        <dbReference type="ARBA" id="ARBA00023002"/>
    </source>
</evidence>
<keyword evidence="11 15" id="KW-0560">Oxidoreductase</keyword>
<dbReference type="PANTHER" id="PTHR38011">
    <property type="entry name" value="DIHYDROFOLATE REDUCTASE FAMILY PROTEIN (AFU_ORTHOLOGUE AFUA_8G06820)"/>
    <property type="match status" value="1"/>
</dbReference>
<comment type="similarity">
    <text evidence="4 15">In the N-terminal section; belongs to the cytidine and deoxycytidylate deaminase family.</text>
</comment>
<feature type="binding site" evidence="18">
    <location>
        <position position="89"/>
    </location>
    <ligand>
        <name>Zn(2+)</name>
        <dbReference type="ChEBI" id="CHEBI:29105"/>
        <note>catalytic</note>
    </ligand>
</feature>
<comment type="pathway">
    <text evidence="2 15">Cofactor biosynthesis; riboflavin biosynthesis; 5-amino-6-(D-ribitylamino)uracil from GTP: step 2/4.</text>
</comment>
<evidence type="ECO:0000313" key="20">
    <source>
        <dbReference type="EMBL" id="ABG83871.2"/>
    </source>
</evidence>
<dbReference type="InterPro" id="IPR002734">
    <property type="entry name" value="RibDG_C"/>
</dbReference>
<evidence type="ECO:0000256" key="3">
    <source>
        <dbReference type="ARBA" id="ARBA00004910"/>
    </source>
</evidence>
<dbReference type="InterPro" id="IPR016192">
    <property type="entry name" value="APOBEC/CMP_deaminase_Zn-bd"/>
</dbReference>
<comment type="catalytic activity">
    <reaction evidence="13 15">
        <text>5-amino-6-(5-phospho-D-ribitylamino)uracil + NADP(+) = 5-amino-6-(5-phospho-D-ribosylamino)uracil + NADPH + H(+)</text>
        <dbReference type="Rhea" id="RHEA:17845"/>
        <dbReference type="ChEBI" id="CHEBI:15378"/>
        <dbReference type="ChEBI" id="CHEBI:57783"/>
        <dbReference type="ChEBI" id="CHEBI:58349"/>
        <dbReference type="ChEBI" id="CHEBI:58421"/>
        <dbReference type="ChEBI" id="CHEBI:58453"/>
        <dbReference type="EC" id="1.1.1.193"/>
    </reaction>
</comment>
<dbReference type="NCBIfam" id="TIGR00326">
    <property type="entry name" value="eubact_ribD"/>
    <property type="match status" value="1"/>
</dbReference>
<sequence length="371" mass="41919">MEGEDNLDEFFMKKALELARKGEGYVNPNPLVGAVIVKGGEIIGQGYHEFFGGNHAEINAINSSIKSTEGATIYVTLEPCCHYGKTPPCIEAIIKNKFKRVVVGTLDQNPLVSGKSIKILRESGIEVKVGVLEKECIRLNEIFNFYIKENRPFIALKWAMTLDGKIATKEFKSKWITNRKSREFVHSLRNKYSSIMVGINTVLKDNPDLRCRLNKNKELERKHFRIVLDSKLRIPLDSEILKNQNESKTLIFTTNKKDKIKNEKLKDIGIEVIEVNLDEGKININQVLECLKEKNIDSVLIEGGGNLNFTFLENKKVNKIYAFVAPKVFGGKNAITPVEGEGIRNVLDAFEFPEVNLKNFDKDILIECGLS</sequence>
<feature type="binding site" evidence="17">
    <location>
        <position position="175"/>
    </location>
    <ligand>
        <name>NADP(+)</name>
        <dbReference type="ChEBI" id="CHEBI:58349"/>
    </ligand>
</feature>
<dbReference type="Pfam" id="PF00383">
    <property type="entry name" value="dCMP_cyt_deam_1"/>
    <property type="match status" value="1"/>
</dbReference>
<evidence type="ECO:0000256" key="2">
    <source>
        <dbReference type="ARBA" id="ARBA00004882"/>
    </source>
</evidence>
<dbReference type="Pfam" id="PF01872">
    <property type="entry name" value="RibD_C"/>
    <property type="match status" value="1"/>
</dbReference>
<dbReference type="GO" id="GO:0008703">
    <property type="term" value="F:5-amino-6-(5-phosphoribosylamino)uracil reductase activity"/>
    <property type="evidence" value="ECO:0007669"/>
    <property type="project" value="UniProtKB-EC"/>
</dbReference>
<dbReference type="GO" id="GO:0008835">
    <property type="term" value="F:diaminohydroxyphosphoribosylaminopyrimidine deaminase activity"/>
    <property type="evidence" value="ECO:0007669"/>
    <property type="project" value="UniProtKB-EC"/>
</dbReference>
<dbReference type="Gene3D" id="3.40.140.10">
    <property type="entry name" value="Cytidine Deaminase, domain 2"/>
    <property type="match status" value="1"/>
</dbReference>
<accession>A0A0H2YS59</accession>
<comment type="function">
    <text evidence="1 15">Converts 2,5-diamino-6-(ribosylamino)-4(3h)-pyrimidinone 5'-phosphate into 5-amino-6-(ribosylamino)-2,4(1h,3h)-pyrimidinedione 5'-phosphate.</text>
</comment>
<dbReference type="NCBIfam" id="TIGR00227">
    <property type="entry name" value="ribD_Cterm"/>
    <property type="match status" value="1"/>
</dbReference>
<dbReference type="EC" id="3.5.4.26" evidence="15"/>
<feature type="binding site" evidence="17">
    <location>
        <position position="205"/>
    </location>
    <ligand>
        <name>NADP(+)</name>
        <dbReference type="ChEBI" id="CHEBI:58349"/>
    </ligand>
</feature>
<dbReference type="Proteomes" id="UP000001823">
    <property type="component" value="Chromosome"/>
</dbReference>
<proteinExistence type="inferred from homology"/>
<dbReference type="eggNOG" id="COG0117">
    <property type="taxonomic scope" value="Bacteria"/>
</dbReference>
<dbReference type="SUPFAM" id="SSF53927">
    <property type="entry name" value="Cytidine deaminase-like"/>
    <property type="match status" value="1"/>
</dbReference>
<evidence type="ECO:0000313" key="21">
    <source>
        <dbReference type="Proteomes" id="UP000001823"/>
    </source>
</evidence>
<dbReference type="eggNOG" id="COG1985">
    <property type="taxonomic scope" value="Bacteria"/>
</dbReference>
<comment type="similarity">
    <text evidence="5 15">In the C-terminal section; belongs to the HTP reductase family.</text>
</comment>
<dbReference type="InterPro" id="IPR002125">
    <property type="entry name" value="CMP_dCMP_dom"/>
</dbReference>
<evidence type="ECO:0000256" key="5">
    <source>
        <dbReference type="ARBA" id="ARBA00007417"/>
    </source>
</evidence>
<feature type="binding site" evidence="18">
    <location>
        <position position="55"/>
    </location>
    <ligand>
        <name>Zn(2+)</name>
        <dbReference type="ChEBI" id="CHEBI:29105"/>
        <note>catalytic</note>
    </ligand>
</feature>
<feature type="binding site" evidence="17">
    <location>
        <position position="209"/>
    </location>
    <ligand>
        <name>substrate</name>
    </ligand>
</feature>
<dbReference type="PANTHER" id="PTHR38011:SF7">
    <property type="entry name" value="2,5-DIAMINO-6-RIBOSYLAMINO-4(3H)-PYRIMIDINONE 5'-PHOSPHATE REDUCTASE"/>
    <property type="match status" value="1"/>
</dbReference>
<keyword evidence="7 15" id="KW-0479">Metal-binding</keyword>
<feature type="binding site" evidence="17">
    <location>
        <position position="212"/>
    </location>
    <ligand>
        <name>substrate</name>
    </ligand>
</feature>
<feature type="binding site" evidence="17">
    <location>
        <position position="230"/>
    </location>
    <ligand>
        <name>NADP(+)</name>
        <dbReference type="ChEBI" id="CHEBI:58349"/>
    </ligand>
</feature>
<keyword evidence="12" id="KW-0511">Multifunctional enzyme</keyword>
<keyword evidence="8 15" id="KW-0378">Hydrolase</keyword>
<dbReference type="CDD" id="cd01284">
    <property type="entry name" value="Riboflavin_deaminase-reductase"/>
    <property type="match status" value="1"/>
</dbReference>